<name>A0A9W7XTR4_9FUNG</name>
<proteinExistence type="predicted"/>
<reference evidence="2" key="1">
    <citation type="submission" date="2022-07" db="EMBL/GenBank/DDBJ databases">
        <title>Phylogenomic reconstructions and comparative analyses of Kickxellomycotina fungi.</title>
        <authorList>
            <person name="Reynolds N.K."/>
            <person name="Stajich J.E."/>
            <person name="Barry K."/>
            <person name="Grigoriev I.V."/>
            <person name="Crous P."/>
            <person name="Smith M.E."/>
        </authorList>
    </citation>
    <scope>NUCLEOTIDE SEQUENCE</scope>
    <source>
        <strain evidence="2">NBRC 32514</strain>
    </source>
</reference>
<keyword evidence="3" id="KW-1185">Reference proteome</keyword>
<organism evidence="2 3">
    <name type="scientific">Coemansia erecta</name>
    <dbReference type="NCBI Taxonomy" id="147472"/>
    <lineage>
        <taxon>Eukaryota</taxon>
        <taxon>Fungi</taxon>
        <taxon>Fungi incertae sedis</taxon>
        <taxon>Zoopagomycota</taxon>
        <taxon>Kickxellomycotina</taxon>
        <taxon>Kickxellomycetes</taxon>
        <taxon>Kickxellales</taxon>
        <taxon>Kickxellaceae</taxon>
        <taxon>Coemansia</taxon>
    </lineage>
</organism>
<dbReference type="Proteomes" id="UP001149813">
    <property type="component" value="Unassembled WGS sequence"/>
</dbReference>
<evidence type="ECO:0000313" key="3">
    <source>
        <dbReference type="Proteomes" id="UP001149813"/>
    </source>
</evidence>
<feature type="compositionally biased region" description="Polar residues" evidence="1">
    <location>
        <begin position="200"/>
        <end position="210"/>
    </location>
</feature>
<feature type="region of interest" description="Disordered" evidence="1">
    <location>
        <begin position="1"/>
        <end position="26"/>
    </location>
</feature>
<evidence type="ECO:0000313" key="2">
    <source>
        <dbReference type="EMBL" id="KAJ1718307.1"/>
    </source>
</evidence>
<feature type="compositionally biased region" description="Polar residues" evidence="1">
    <location>
        <begin position="144"/>
        <end position="153"/>
    </location>
</feature>
<protein>
    <submittedName>
        <fullName evidence="2">Uncharacterized protein</fullName>
    </submittedName>
</protein>
<feature type="non-terminal residue" evidence="2">
    <location>
        <position position="1"/>
    </location>
</feature>
<feature type="region of interest" description="Disordered" evidence="1">
    <location>
        <begin position="144"/>
        <end position="225"/>
    </location>
</feature>
<evidence type="ECO:0000256" key="1">
    <source>
        <dbReference type="SAM" id="MobiDB-lite"/>
    </source>
</evidence>
<sequence length="225" mass="22490">ATVQAGTSGTVGKNSQNPALANQSNFGNAMPMLPGMNGFIGGNTQSLAPLPPLDLNSAAANFQLSAEELAQLEKDVAAFLQTNFNNDMALQPGMSGVANGAIPNLGLPFQSNFGGAVPMQPGTSGYSNGASMAFNASANTSYGSTMAPQPGTGQFTGGLAQSVEPPLPAKPGSGAAPFLNVGLNASGSARSVEPPLPVNAGSQVAPQPGTSGHEDEAVRKKPRIV</sequence>
<accession>A0A9W7XTR4</accession>
<comment type="caution">
    <text evidence="2">The sequence shown here is derived from an EMBL/GenBank/DDBJ whole genome shotgun (WGS) entry which is preliminary data.</text>
</comment>
<dbReference type="EMBL" id="JANBOJ010001032">
    <property type="protein sequence ID" value="KAJ1718307.1"/>
    <property type="molecule type" value="Genomic_DNA"/>
</dbReference>
<gene>
    <name evidence="2" type="ORF">LPJ53_006581</name>
</gene>
<dbReference type="AlphaFoldDB" id="A0A9W7XTR4"/>